<dbReference type="AlphaFoldDB" id="A0A9Q0RFB1"/>
<evidence type="ECO:0000256" key="4">
    <source>
        <dbReference type="ARBA" id="ARBA00022989"/>
    </source>
</evidence>
<evidence type="ECO:0000256" key="6">
    <source>
        <dbReference type="SAM" id="Phobius"/>
    </source>
</evidence>
<dbReference type="Proteomes" id="UP001149090">
    <property type="component" value="Unassembled WGS sequence"/>
</dbReference>
<organism evidence="7 8">
    <name type="scientific">Anaeramoeba ignava</name>
    <name type="common">Anaerobic marine amoeba</name>
    <dbReference type="NCBI Taxonomy" id="1746090"/>
    <lineage>
        <taxon>Eukaryota</taxon>
        <taxon>Metamonada</taxon>
        <taxon>Anaeramoebidae</taxon>
        <taxon>Anaeramoeba</taxon>
    </lineage>
</organism>
<feature type="transmembrane region" description="Helical" evidence="6">
    <location>
        <begin position="71"/>
        <end position="92"/>
    </location>
</feature>
<name>A0A9Q0RFB1_ANAIG</name>
<accession>A0A9Q0RFB1</accession>
<dbReference type="Pfam" id="PF05915">
    <property type="entry name" value="TMEM_230_134"/>
    <property type="match status" value="1"/>
</dbReference>
<dbReference type="OrthoDB" id="5597044at2759"/>
<keyword evidence="5 6" id="KW-0472">Membrane</keyword>
<dbReference type="EMBL" id="JAPDFW010000058">
    <property type="protein sequence ID" value="KAJ5077518.1"/>
    <property type="molecule type" value="Genomic_DNA"/>
</dbReference>
<reference evidence="7" key="1">
    <citation type="submission" date="2022-10" db="EMBL/GenBank/DDBJ databases">
        <title>Novel sulphate-reducing endosymbionts in the free-living metamonad Anaeramoeba.</title>
        <authorList>
            <person name="Jerlstrom-Hultqvist J."/>
            <person name="Cepicka I."/>
            <person name="Gallot-Lavallee L."/>
            <person name="Salas-Leiva D."/>
            <person name="Curtis B.A."/>
            <person name="Zahonova K."/>
            <person name="Pipaliya S."/>
            <person name="Dacks J."/>
            <person name="Roger A.J."/>
        </authorList>
    </citation>
    <scope>NUCLEOTIDE SEQUENCE</scope>
    <source>
        <strain evidence="7">BMAN</strain>
    </source>
</reference>
<proteinExistence type="inferred from homology"/>
<gene>
    <name evidence="7" type="ORF">M0811_06041</name>
</gene>
<comment type="subcellular location">
    <subcellularLocation>
        <location evidence="1">Membrane</location>
        <topology evidence="1">Multi-pass membrane protein</topology>
    </subcellularLocation>
</comment>
<comment type="caution">
    <text evidence="7">The sequence shown here is derived from an EMBL/GenBank/DDBJ whole genome shotgun (WGS) entry which is preliminary data.</text>
</comment>
<keyword evidence="8" id="KW-1185">Reference proteome</keyword>
<evidence type="ECO:0000256" key="5">
    <source>
        <dbReference type="ARBA" id="ARBA00023136"/>
    </source>
</evidence>
<evidence type="ECO:0000313" key="7">
    <source>
        <dbReference type="EMBL" id="KAJ5077518.1"/>
    </source>
</evidence>
<evidence type="ECO:0008006" key="9">
    <source>
        <dbReference type="Google" id="ProtNLM"/>
    </source>
</evidence>
<feature type="transmembrane region" description="Helical" evidence="6">
    <location>
        <begin position="98"/>
        <end position="118"/>
    </location>
</feature>
<keyword evidence="4 6" id="KW-1133">Transmembrane helix</keyword>
<evidence type="ECO:0000313" key="8">
    <source>
        <dbReference type="Proteomes" id="UP001149090"/>
    </source>
</evidence>
<dbReference type="GO" id="GO:0016020">
    <property type="term" value="C:membrane"/>
    <property type="evidence" value="ECO:0007669"/>
    <property type="project" value="UniProtKB-SubCell"/>
</dbReference>
<evidence type="ECO:0000256" key="1">
    <source>
        <dbReference type="ARBA" id="ARBA00004141"/>
    </source>
</evidence>
<evidence type="ECO:0000256" key="3">
    <source>
        <dbReference type="ARBA" id="ARBA00022692"/>
    </source>
</evidence>
<sequence>MNAEQEPFLGDDGEPNISSDDFFIDDSKIFPNNQAIGETGREKRIRTKLSHPRTFREVLESEELRDKKKTVIIVLFVFLFGLILFFVSFGIWKKSASQGLGVFIVALLLMVAGGYYLFYIYKAIRGESGFQFEEIPNFEN</sequence>
<dbReference type="InterPro" id="IPR008590">
    <property type="entry name" value="TMEM_230/134"/>
</dbReference>
<evidence type="ECO:0000256" key="2">
    <source>
        <dbReference type="ARBA" id="ARBA00007743"/>
    </source>
</evidence>
<keyword evidence="3 6" id="KW-0812">Transmembrane</keyword>
<protein>
    <recommendedName>
        <fullName evidence="9">Transmembrane protein 230</fullName>
    </recommendedName>
</protein>
<comment type="similarity">
    <text evidence="2">Belongs to the TMEM134/TMEM230 family.</text>
</comment>